<sequence>MNFCFTFLKSILSIYLDKTKMINDQIAAEGKEDPPSLPVITYTRFADETELKALQGLIDSTLSEAYTLYTYRYFVYQWPDLCFFARHEGRYVGVVVCELEPNRVGLFEGYIAMLAVDREYRKQHIGRTLVIKAIEAMVAKDVDLVVLEAEYTNKVALALYESLGFIREKRLFKHYGNGSDAFRLTLGIKNIMLPFSMECCEDD</sequence>
<evidence type="ECO:0000256" key="2">
    <source>
        <dbReference type="ARBA" id="ARBA00023315"/>
    </source>
</evidence>
<dbReference type="PANTHER" id="PTHR45896:SF1">
    <property type="entry name" value="N-ALPHA-ACETYLTRANSFERASE 30"/>
    <property type="match status" value="1"/>
</dbReference>
<evidence type="ECO:0000313" key="5">
    <source>
        <dbReference type="EMBL" id="SPP84852.1"/>
    </source>
</evidence>
<dbReference type="Proteomes" id="UP000268350">
    <property type="component" value="Unassembled WGS sequence"/>
</dbReference>
<dbReference type="STRING" id="7266.A0A3B0JWP9"/>
<dbReference type="SUPFAM" id="SSF55729">
    <property type="entry name" value="Acyl-CoA N-acyltransferases (Nat)"/>
    <property type="match status" value="1"/>
</dbReference>
<dbReference type="AlphaFoldDB" id="A0A3B0JWP9"/>
<evidence type="ECO:0000256" key="3">
    <source>
        <dbReference type="ARBA" id="ARBA00024025"/>
    </source>
</evidence>
<dbReference type="PANTHER" id="PTHR45896">
    <property type="entry name" value="N-ALPHA-ACETYLTRANSFERASE 30"/>
    <property type="match status" value="1"/>
</dbReference>
<evidence type="ECO:0000313" key="6">
    <source>
        <dbReference type="Proteomes" id="UP000268350"/>
    </source>
</evidence>
<dbReference type="InterPro" id="IPR044542">
    <property type="entry name" value="NAA30-like"/>
</dbReference>
<dbReference type="CDD" id="cd04301">
    <property type="entry name" value="NAT_SF"/>
    <property type="match status" value="1"/>
</dbReference>
<dbReference type="InterPro" id="IPR016181">
    <property type="entry name" value="Acyl_CoA_acyltransferase"/>
</dbReference>
<dbReference type="GO" id="GO:0004596">
    <property type="term" value="F:protein-N-terminal amino-acid acetyltransferase activity"/>
    <property type="evidence" value="ECO:0007669"/>
    <property type="project" value="InterPro"/>
</dbReference>
<dbReference type="OrthoDB" id="249099at2759"/>
<dbReference type="InterPro" id="IPR000182">
    <property type="entry name" value="GNAT_dom"/>
</dbReference>
<accession>A0A3B0JWP9</accession>
<evidence type="ECO:0000259" key="4">
    <source>
        <dbReference type="PROSITE" id="PS51186"/>
    </source>
</evidence>
<gene>
    <name evidence="5" type="ORF">DGUA_6G014691</name>
</gene>
<dbReference type="PROSITE" id="PS51186">
    <property type="entry name" value="GNAT"/>
    <property type="match status" value="1"/>
</dbReference>
<keyword evidence="1 5" id="KW-0808">Transferase</keyword>
<dbReference type="EMBL" id="OUUW01000009">
    <property type="protein sequence ID" value="SPP84852.1"/>
    <property type="molecule type" value="Genomic_DNA"/>
</dbReference>
<dbReference type="Pfam" id="PF00583">
    <property type="entry name" value="Acetyltransf_1"/>
    <property type="match status" value="1"/>
</dbReference>
<protein>
    <submittedName>
        <fullName evidence="5">Blast:N-alpha-acetyltransferase 30</fullName>
    </submittedName>
</protein>
<keyword evidence="6" id="KW-1185">Reference proteome</keyword>
<name>A0A3B0JWP9_DROGU</name>
<evidence type="ECO:0000256" key="1">
    <source>
        <dbReference type="ARBA" id="ARBA00022679"/>
    </source>
</evidence>
<dbReference type="GO" id="GO:0031417">
    <property type="term" value="C:NatC complex"/>
    <property type="evidence" value="ECO:0007669"/>
    <property type="project" value="TreeGrafter"/>
</dbReference>
<feature type="domain" description="N-acetyltransferase" evidence="4">
    <location>
        <begin position="41"/>
        <end position="189"/>
    </location>
</feature>
<reference evidence="6" key="1">
    <citation type="submission" date="2018-01" db="EMBL/GenBank/DDBJ databases">
        <authorList>
            <person name="Alioto T."/>
            <person name="Alioto T."/>
        </authorList>
    </citation>
    <scope>NUCLEOTIDE SEQUENCE [LARGE SCALE GENOMIC DNA]</scope>
</reference>
<comment type="similarity">
    <text evidence="3">Belongs to the acetyltransferase family. MAK3 subfamily.</text>
</comment>
<keyword evidence="2" id="KW-0012">Acyltransferase</keyword>
<organism evidence="5 6">
    <name type="scientific">Drosophila guanche</name>
    <name type="common">Fruit fly</name>
    <dbReference type="NCBI Taxonomy" id="7266"/>
    <lineage>
        <taxon>Eukaryota</taxon>
        <taxon>Metazoa</taxon>
        <taxon>Ecdysozoa</taxon>
        <taxon>Arthropoda</taxon>
        <taxon>Hexapoda</taxon>
        <taxon>Insecta</taxon>
        <taxon>Pterygota</taxon>
        <taxon>Neoptera</taxon>
        <taxon>Endopterygota</taxon>
        <taxon>Diptera</taxon>
        <taxon>Brachycera</taxon>
        <taxon>Muscomorpha</taxon>
        <taxon>Ephydroidea</taxon>
        <taxon>Drosophilidae</taxon>
        <taxon>Drosophila</taxon>
        <taxon>Sophophora</taxon>
    </lineage>
</organism>
<proteinExistence type="inferred from homology"/>
<dbReference type="Gene3D" id="3.40.630.30">
    <property type="match status" value="1"/>
</dbReference>